<protein>
    <submittedName>
        <fullName evidence="8">Thiamine pyrophosphate-binding protein</fullName>
    </submittedName>
</protein>
<dbReference type="GO" id="GO:0005948">
    <property type="term" value="C:acetolactate synthase complex"/>
    <property type="evidence" value="ECO:0007669"/>
    <property type="project" value="TreeGrafter"/>
</dbReference>
<dbReference type="Proteomes" id="UP000302163">
    <property type="component" value="Chromosome"/>
</dbReference>
<evidence type="ECO:0000313" key="9">
    <source>
        <dbReference type="Proteomes" id="UP000302163"/>
    </source>
</evidence>
<dbReference type="InterPro" id="IPR012001">
    <property type="entry name" value="Thiamin_PyroP_enz_TPP-bd_dom"/>
</dbReference>
<keyword evidence="9" id="KW-1185">Reference proteome</keyword>
<accession>A0A4P8YNH9</accession>
<dbReference type="KEGG" id="izh:FEM41_19490"/>
<dbReference type="SUPFAM" id="SSF52518">
    <property type="entry name" value="Thiamin diphosphate-binding fold (THDP-binding)"/>
    <property type="match status" value="2"/>
</dbReference>
<dbReference type="PROSITE" id="PS00187">
    <property type="entry name" value="TPP_ENZYMES"/>
    <property type="match status" value="1"/>
</dbReference>
<comment type="cofactor">
    <cofactor evidence="1">
        <name>thiamine diphosphate</name>
        <dbReference type="ChEBI" id="CHEBI:58937"/>
    </cofactor>
</comment>
<proteinExistence type="inferred from homology"/>
<dbReference type="GO" id="GO:0003984">
    <property type="term" value="F:acetolactate synthase activity"/>
    <property type="evidence" value="ECO:0007669"/>
    <property type="project" value="TreeGrafter"/>
</dbReference>
<name>A0A4P8YNH9_9ENTR</name>
<evidence type="ECO:0000259" key="6">
    <source>
        <dbReference type="Pfam" id="PF02775"/>
    </source>
</evidence>
<keyword evidence="3 4" id="KW-0786">Thiamine pyrophosphate</keyword>
<dbReference type="SUPFAM" id="SSF52467">
    <property type="entry name" value="DHS-like NAD/FAD-binding domain"/>
    <property type="match status" value="1"/>
</dbReference>
<dbReference type="GO" id="GO:0000287">
    <property type="term" value="F:magnesium ion binding"/>
    <property type="evidence" value="ECO:0007669"/>
    <property type="project" value="InterPro"/>
</dbReference>
<evidence type="ECO:0000259" key="7">
    <source>
        <dbReference type="Pfam" id="PF02776"/>
    </source>
</evidence>
<comment type="similarity">
    <text evidence="2 4">Belongs to the TPP enzyme family.</text>
</comment>
<dbReference type="GO" id="GO:0030976">
    <property type="term" value="F:thiamine pyrophosphate binding"/>
    <property type="evidence" value="ECO:0007669"/>
    <property type="project" value="InterPro"/>
</dbReference>
<evidence type="ECO:0000256" key="1">
    <source>
        <dbReference type="ARBA" id="ARBA00001964"/>
    </source>
</evidence>
<feature type="domain" description="Thiamine pyrophosphate enzyme TPP-binding" evidence="6">
    <location>
        <begin position="424"/>
        <end position="550"/>
    </location>
</feature>
<dbReference type="Pfam" id="PF02775">
    <property type="entry name" value="TPP_enzyme_C"/>
    <property type="match status" value="1"/>
</dbReference>
<dbReference type="AlphaFoldDB" id="A0A4P8YNH9"/>
<reference evidence="8 9" key="1">
    <citation type="submission" date="2019-05" db="EMBL/GenBank/DDBJ databases">
        <title>Complete genome sequence of Izhakiella calystegiae KSNA2, an endophyte isolated from beach morning glory (Calystegia soldanella).</title>
        <authorList>
            <person name="Jiang L."/>
            <person name="Jeong J.C."/>
            <person name="Kim C.Y."/>
            <person name="Kim D.H."/>
            <person name="Kim S.W."/>
            <person name="Lee j."/>
        </authorList>
    </citation>
    <scope>NUCLEOTIDE SEQUENCE [LARGE SCALE GENOMIC DNA]</scope>
    <source>
        <strain evidence="8 9">KSNA2</strain>
    </source>
</reference>
<evidence type="ECO:0000256" key="3">
    <source>
        <dbReference type="ARBA" id="ARBA00023052"/>
    </source>
</evidence>
<feature type="domain" description="Thiamine pyrophosphate enzyme N-terminal TPP-binding" evidence="7">
    <location>
        <begin position="16"/>
        <end position="128"/>
    </location>
</feature>
<dbReference type="Gene3D" id="3.40.50.970">
    <property type="match status" value="2"/>
</dbReference>
<dbReference type="InterPro" id="IPR011766">
    <property type="entry name" value="TPP_enzyme_TPP-bd"/>
</dbReference>
<dbReference type="Pfam" id="PF00205">
    <property type="entry name" value="TPP_enzyme_M"/>
    <property type="match status" value="1"/>
</dbReference>
<dbReference type="OrthoDB" id="2254214at2"/>
<sequence length="578" mass="62861">MEGKVKSSVTERPSSGYQFLQDTLREWGVTCYAGVTGGGVIHFLKHFDSVVDSDTKTPGFYSIGEYSAGFIPLGYYLSSGGISAAVATTGAASKLLSCGLSDAKFHDIPAIYILPLSESESPGQAPLQDTSEYGINILAQLRSELPDSVFVLDSSATLAEKLLSARFRLEQCRPVVLVLLHSALSSPVTVPTENAILSPPVPPDSPADFCDEFRRASDGRRVVVLVGEEMARYPGAAELTTEFCQALQCAAVWSINGANAVHRKNPYGFGYLSFGGNDAALSLYQSVGQDDVLLVLGACPDEYTVNRHKFAAAKTFYLTCHPEGYGQIENNFAHMARGEYRHVFGPLDESLRHLLRAAKQQPFDNIPASTAPDNLNHREYPAPRHGYVDMVELYQRLDRWWPAGAIGFDDVCLAYKDRQYVTQRPNNNIHFYSLYRGSAMGGAFGAAVGARLSSPKRPVFLFTGDGCFRLFSGSLGEASELGLVIFLINNASFSIVAQGLPVILPDVEEKNYHASLKPLDYCLIAQACGWDAERLAADLSNLDLLLERAGSVSVKSLLIDIPVDALQVLGHNPRVKNL</sequence>
<dbReference type="GO" id="GO:0009099">
    <property type="term" value="P:L-valine biosynthetic process"/>
    <property type="evidence" value="ECO:0007669"/>
    <property type="project" value="TreeGrafter"/>
</dbReference>
<dbReference type="CDD" id="cd00568">
    <property type="entry name" value="TPP_enzymes"/>
    <property type="match status" value="1"/>
</dbReference>
<gene>
    <name evidence="8" type="ORF">FEM41_19490</name>
</gene>
<dbReference type="GO" id="GO:0009097">
    <property type="term" value="P:isoleucine biosynthetic process"/>
    <property type="evidence" value="ECO:0007669"/>
    <property type="project" value="TreeGrafter"/>
</dbReference>
<evidence type="ECO:0000256" key="4">
    <source>
        <dbReference type="RuleBase" id="RU362132"/>
    </source>
</evidence>
<evidence type="ECO:0000259" key="5">
    <source>
        <dbReference type="Pfam" id="PF00205"/>
    </source>
</evidence>
<dbReference type="InterPro" id="IPR012000">
    <property type="entry name" value="Thiamin_PyroP_enz_cen_dom"/>
</dbReference>
<evidence type="ECO:0000256" key="2">
    <source>
        <dbReference type="ARBA" id="ARBA00007812"/>
    </source>
</evidence>
<dbReference type="PANTHER" id="PTHR18968:SF13">
    <property type="entry name" value="ACETOLACTATE SYNTHASE CATALYTIC SUBUNIT, MITOCHONDRIAL"/>
    <property type="match status" value="1"/>
</dbReference>
<dbReference type="InterPro" id="IPR000399">
    <property type="entry name" value="TPP-bd_CS"/>
</dbReference>
<dbReference type="PANTHER" id="PTHR18968">
    <property type="entry name" value="THIAMINE PYROPHOSPHATE ENZYMES"/>
    <property type="match status" value="1"/>
</dbReference>
<dbReference type="GO" id="GO:0050660">
    <property type="term" value="F:flavin adenine dinucleotide binding"/>
    <property type="evidence" value="ECO:0007669"/>
    <property type="project" value="TreeGrafter"/>
</dbReference>
<dbReference type="Gene3D" id="3.40.50.1220">
    <property type="entry name" value="TPP-binding domain"/>
    <property type="match status" value="1"/>
</dbReference>
<dbReference type="InterPro" id="IPR029061">
    <property type="entry name" value="THDP-binding"/>
</dbReference>
<dbReference type="Pfam" id="PF02776">
    <property type="entry name" value="TPP_enzyme_N"/>
    <property type="match status" value="1"/>
</dbReference>
<dbReference type="EMBL" id="CP040428">
    <property type="protein sequence ID" value="QCT21676.1"/>
    <property type="molecule type" value="Genomic_DNA"/>
</dbReference>
<feature type="domain" description="Thiamine pyrophosphate enzyme central" evidence="5">
    <location>
        <begin position="220"/>
        <end position="312"/>
    </location>
</feature>
<organism evidence="8 9">
    <name type="scientific">Jejubacter calystegiae</name>
    <dbReference type="NCBI Taxonomy" id="2579935"/>
    <lineage>
        <taxon>Bacteria</taxon>
        <taxon>Pseudomonadati</taxon>
        <taxon>Pseudomonadota</taxon>
        <taxon>Gammaproteobacteria</taxon>
        <taxon>Enterobacterales</taxon>
        <taxon>Enterobacteriaceae</taxon>
        <taxon>Jejubacter</taxon>
    </lineage>
</organism>
<dbReference type="InterPro" id="IPR045229">
    <property type="entry name" value="TPP_enz"/>
</dbReference>
<evidence type="ECO:0000313" key="8">
    <source>
        <dbReference type="EMBL" id="QCT21676.1"/>
    </source>
</evidence>
<dbReference type="InterPro" id="IPR029035">
    <property type="entry name" value="DHS-like_NAD/FAD-binding_dom"/>
</dbReference>